<feature type="domain" description="DUF4145" evidence="1">
    <location>
        <begin position="29"/>
        <end position="99"/>
    </location>
</feature>
<comment type="caution">
    <text evidence="2">The sequence shown here is derived from an EMBL/GenBank/DDBJ whole genome shotgun (WGS) entry which is preliminary data.</text>
</comment>
<dbReference type="AlphaFoldDB" id="A0A6I4TN51"/>
<evidence type="ECO:0000259" key="1">
    <source>
        <dbReference type="Pfam" id="PF13643"/>
    </source>
</evidence>
<evidence type="ECO:0000313" key="3">
    <source>
        <dbReference type="Proteomes" id="UP000432727"/>
    </source>
</evidence>
<reference evidence="2 3" key="1">
    <citation type="submission" date="2019-12" db="EMBL/GenBank/DDBJ databases">
        <title>Genomic-based taxomic classification of the family Erythrobacteraceae.</title>
        <authorList>
            <person name="Xu L."/>
        </authorList>
    </citation>
    <scope>NUCLEOTIDE SEQUENCE [LARGE SCALE GENOMIC DNA]</scope>
    <source>
        <strain evidence="2 3">JCM 12189</strain>
    </source>
</reference>
<dbReference type="InterPro" id="IPR025285">
    <property type="entry name" value="DUF4145"/>
</dbReference>
<evidence type="ECO:0000313" key="2">
    <source>
        <dbReference type="EMBL" id="MXO96709.1"/>
    </source>
</evidence>
<accession>A0A6I4TN51</accession>
<dbReference type="Pfam" id="PF13643">
    <property type="entry name" value="DUF4145"/>
    <property type="match status" value="1"/>
</dbReference>
<keyword evidence="3" id="KW-1185">Reference proteome</keyword>
<proteinExistence type="predicted"/>
<protein>
    <submittedName>
        <fullName evidence="2">DUF4145 domain-containing protein</fullName>
    </submittedName>
</protein>
<organism evidence="2 3">
    <name type="scientific">Qipengyuania aquimaris</name>
    <dbReference type="NCBI Taxonomy" id="255984"/>
    <lineage>
        <taxon>Bacteria</taxon>
        <taxon>Pseudomonadati</taxon>
        <taxon>Pseudomonadota</taxon>
        <taxon>Alphaproteobacteria</taxon>
        <taxon>Sphingomonadales</taxon>
        <taxon>Erythrobacteraceae</taxon>
        <taxon>Qipengyuania</taxon>
    </lineage>
</organism>
<sequence>MAIPEDLPPNIERFYLQGLENLAGQRWDAAGAMFRKTLDVATKLLDPENKKKNLFRRIEGLVASGLLTEAMGEWSHEIRLDGNDAVHDEEPETQEDGVAIQKFTEAFVRYSFSLPSLVAQNRAKRIEQDG</sequence>
<dbReference type="EMBL" id="WTYI01000001">
    <property type="protein sequence ID" value="MXO96709.1"/>
    <property type="molecule type" value="Genomic_DNA"/>
</dbReference>
<gene>
    <name evidence="2" type="ORF">GRI34_09815</name>
</gene>
<dbReference type="Proteomes" id="UP000432727">
    <property type="component" value="Unassembled WGS sequence"/>
</dbReference>
<name>A0A6I4TN51_9SPHN</name>